<dbReference type="AlphaFoldDB" id="A0A8T0ZIK1"/>
<organism evidence="2 5">
    <name type="scientific">Phytophthora cactorum</name>
    <dbReference type="NCBI Taxonomy" id="29920"/>
    <lineage>
        <taxon>Eukaryota</taxon>
        <taxon>Sar</taxon>
        <taxon>Stramenopiles</taxon>
        <taxon>Oomycota</taxon>
        <taxon>Peronosporomycetes</taxon>
        <taxon>Peronosporales</taxon>
        <taxon>Peronosporaceae</taxon>
        <taxon>Phytophthora</taxon>
    </lineage>
</organism>
<reference evidence="2" key="1">
    <citation type="submission" date="2018-10" db="EMBL/GenBank/DDBJ databases">
        <title>Effector identification in a new, highly contiguous assembly of the strawberry crown rot pathogen Phytophthora cactorum.</title>
        <authorList>
            <person name="Armitage A.D."/>
            <person name="Nellist C.F."/>
            <person name="Bates H."/>
            <person name="Vickerstaff R.J."/>
            <person name="Harrison R.J."/>
        </authorList>
    </citation>
    <scope>NUCLEOTIDE SEQUENCE</scope>
    <source>
        <strain evidence="2">15-7</strain>
        <strain evidence="3">P415</strain>
        <strain evidence="4">P421</strain>
    </source>
</reference>
<comment type="caution">
    <text evidence="2">The sequence shown here is derived from an EMBL/GenBank/DDBJ whole genome shotgun (WGS) entry which is preliminary data.</text>
</comment>
<dbReference type="Proteomes" id="UP000760860">
    <property type="component" value="Unassembled WGS sequence"/>
</dbReference>
<evidence type="ECO:0000313" key="3">
    <source>
        <dbReference type="EMBL" id="KAG2991218.1"/>
    </source>
</evidence>
<dbReference type="VEuPathDB" id="FungiDB:PC110_g2516"/>
<evidence type="ECO:0000313" key="4">
    <source>
        <dbReference type="EMBL" id="KAG3224918.1"/>
    </source>
</evidence>
<proteinExistence type="predicted"/>
<evidence type="ECO:0000313" key="2">
    <source>
        <dbReference type="EMBL" id="KAG2862032.1"/>
    </source>
</evidence>
<protein>
    <submittedName>
        <fullName evidence="2">Uncharacterized protein</fullName>
    </submittedName>
</protein>
<name>A0A8T0ZIK1_9STRA</name>
<evidence type="ECO:0000256" key="1">
    <source>
        <dbReference type="SAM" id="MobiDB-lite"/>
    </source>
</evidence>
<feature type="region of interest" description="Disordered" evidence="1">
    <location>
        <begin position="469"/>
        <end position="514"/>
    </location>
</feature>
<evidence type="ECO:0000313" key="5">
    <source>
        <dbReference type="Proteomes" id="UP000735874"/>
    </source>
</evidence>
<feature type="region of interest" description="Disordered" evidence="1">
    <location>
        <begin position="91"/>
        <end position="175"/>
    </location>
</feature>
<sequence>MKGRTTSLYKYTGPVIHTTKPPWSKTLPKKKPTGRKEAAVTLPVLARRPSGQVATTGTARNNSLHAFLASQLDESDRDSYSRSQLRAMASSKLNNNARIHSSAERLAPLDPASFEKTRTQQRRPLPGPLQAAINEVLAVRNDDERGESRDDGTNEPETTIPKVKRASPRKTQIQSRRPEWNQYIRRIMMTKGIQSSTLARYRRLVGIVARKNLNQSFAGAAERVVRYRLEFRSAVAIQTMILRFLTRRRQAKQLQLHRAAVRIQQVWRKIVELEKQRKLAEVHRLAKIERLLRLGATRLIQRSYRKYRHTCYLRDEERRQQEQASMLQKTRLKLLRRYQFWRESSKRGKVDKEFTNVGDVVSSNLKAGKEFSCNSEETDPCSVHEHIEVTTNCVSIVRECVEAHQDVLAKNELASAPIDAVLRKNDELLTGQEPDQLGDFLAVPQQDEAFENVAIAACIDESQTSNQDEVASQECFSPPQDAKQSTSEVVLASEAKTEPEDDNASDENSEDVDELEMPAALSYPRDLEQSPDPQVDVAAEKTTEDLTELATIAATALARTAAAERIARFLLPKFQARQAQKTHAVIKIQYLARVYLAKLCMVRVRLATLHSLRAQLLASWHSTSQIDMKENLSEPGVHDPALDHHDDEDELDLELQGYQPSLHGFSDNYIHVLPTRNGQIPPGVPLLQSSAGAPLLSLWKWSWPGEQWISNSQ</sequence>
<dbReference type="Proteomes" id="UP000735874">
    <property type="component" value="Unassembled WGS sequence"/>
</dbReference>
<feature type="compositionally biased region" description="Acidic residues" evidence="1">
    <location>
        <begin position="499"/>
        <end position="514"/>
    </location>
</feature>
<dbReference type="Proteomes" id="UP000697107">
    <property type="component" value="Unassembled WGS sequence"/>
</dbReference>
<dbReference type="EMBL" id="RCMV01000098">
    <property type="protein sequence ID" value="KAG3224918.1"/>
    <property type="molecule type" value="Genomic_DNA"/>
</dbReference>
<gene>
    <name evidence="2" type="ORF">PC113_g6669</name>
    <name evidence="3" type="ORF">PC118_g5192</name>
    <name evidence="4" type="ORF">PC129_g4432</name>
</gene>
<feature type="compositionally biased region" description="Basic and acidic residues" evidence="1">
    <location>
        <begin position="140"/>
        <end position="152"/>
    </location>
</feature>
<dbReference type="EMBL" id="RCML01000105">
    <property type="protein sequence ID" value="KAG2991218.1"/>
    <property type="molecule type" value="Genomic_DNA"/>
</dbReference>
<accession>A0A8T0ZIK1</accession>
<dbReference type="EMBL" id="RCMG01000139">
    <property type="protein sequence ID" value="KAG2862032.1"/>
    <property type="molecule type" value="Genomic_DNA"/>
</dbReference>